<dbReference type="GO" id="GO:0006508">
    <property type="term" value="P:proteolysis"/>
    <property type="evidence" value="ECO:0007669"/>
    <property type="project" value="UniProtKB-KW"/>
</dbReference>
<keyword evidence="2 5" id="KW-0645">Protease</keyword>
<name>A0AAD5TTL6_9FUNG</name>
<comment type="caution">
    <text evidence="5">The sequence shown here is derived from an EMBL/GenBank/DDBJ whole genome shotgun (WGS) entry which is preliminary data.</text>
</comment>
<dbReference type="Pfam" id="PF13365">
    <property type="entry name" value="Trypsin_2"/>
    <property type="match status" value="1"/>
</dbReference>
<dbReference type="PROSITE" id="PS50106">
    <property type="entry name" value="PDZ"/>
    <property type="match status" value="1"/>
</dbReference>
<keyword evidence="3" id="KW-0378">Hydrolase</keyword>
<evidence type="ECO:0000256" key="3">
    <source>
        <dbReference type="ARBA" id="ARBA00022801"/>
    </source>
</evidence>
<organism evidence="5 6">
    <name type="scientific">Geranomyces variabilis</name>
    <dbReference type="NCBI Taxonomy" id="109894"/>
    <lineage>
        <taxon>Eukaryota</taxon>
        <taxon>Fungi</taxon>
        <taxon>Fungi incertae sedis</taxon>
        <taxon>Chytridiomycota</taxon>
        <taxon>Chytridiomycota incertae sedis</taxon>
        <taxon>Chytridiomycetes</taxon>
        <taxon>Spizellomycetales</taxon>
        <taxon>Powellomycetaceae</taxon>
        <taxon>Geranomyces</taxon>
    </lineage>
</organism>
<dbReference type="GO" id="GO:0004252">
    <property type="term" value="F:serine-type endopeptidase activity"/>
    <property type="evidence" value="ECO:0007669"/>
    <property type="project" value="InterPro"/>
</dbReference>
<dbReference type="SMART" id="SM00228">
    <property type="entry name" value="PDZ"/>
    <property type="match status" value="1"/>
</dbReference>
<accession>A0AAD5TTL6</accession>
<dbReference type="InterPro" id="IPR001940">
    <property type="entry name" value="Peptidase_S1C"/>
</dbReference>
<dbReference type="SUPFAM" id="SSF50156">
    <property type="entry name" value="PDZ domain-like"/>
    <property type="match status" value="1"/>
</dbReference>
<evidence type="ECO:0000313" key="5">
    <source>
        <dbReference type="EMBL" id="KAJ3185011.1"/>
    </source>
</evidence>
<dbReference type="GO" id="GO:0043065">
    <property type="term" value="P:positive regulation of apoptotic process"/>
    <property type="evidence" value="ECO:0007669"/>
    <property type="project" value="TreeGrafter"/>
</dbReference>
<protein>
    <submittedName>
        <fullName evidence="5">Serine protease htra2, mitochondrial</fullName>
    </submittedName>
</protein>
<dbReference type="PANTHER" id="PTHR22939">
    <property type="entry name" value="SERINE PROTEASE FAMILY S1C HTRA-RELATED"/>
    <property type="match status" value="1"/>
</dbReference>
<dbReference type="Gene3D" id="2.30.42.10">
    <property type="match status" value="1"/>
</dbReference>
<dbReference type="AlphaFoldDB" id="A0AAD5TTL6"/>
<gene>
    <name evidence="5" type="primary">HTRA2</name>
    <name evidence="5" type="ORF">HDU87_002577</name>
</gene>
<evidence type="ECO:0000313" key="6">
    <source>
        <dbReference type="Proteomes" id="UP001212152"/>
    </source>
</evidence>
<keyword evidence="6" id="KW-1185">Reference proteome</keyword>
<reference evidence="5" key="1">
    <citation type="submission" date="2020-05" db="EMBL/GenBank/DDBJ databases">
        <title>Phylogenomic resolution of chytrid fungi.</title>
        <authorList>
            <person name="Stajich J.E."/>
            <person name="Amses K."/>
            <person name="Simmons R."/>
            <person name="Seto K."/>
            <person name="Myers J."/>
            <person name="Bonds A."/>
            <person name="Quandt C.A."/>
            <person name="Barry K."/>
            <person name="Liu P."/>
            <person name="Grigoriev I."/>
            <person name="Longcore J.E."/>
            <person name="James T.Y."/>
        </authorList>
    </citation>
    <scope>NUCLEOTIDE SEQUENCE</scope>
    <source>
        <strain evidence="5">JEL0379</strain>
    </source>
</reference>
<dbReference type="GO" id="GO:0012501">
    <property type="term" value="P:programmed cell death"/>
    <property type="evidence" value="ECO:0007669"/>
    <property type="project" value="TreeGrafter"/>
</dbReference>
<sequence>MWPRFGLPRHGRSQLPLLPRIDWSNRPSASLRTTARASRHSRRPAPLVGAWPALALTSVASALLTFKVGQVFSWGRWHGDSPEVVIEPSKPRREDDDEELEGGYFTSSNPLYKLKKKIHPGHNNTFIADAVEKAMGAVVNISIETETSSLTEEKTLVTSGSGFFIDANGSILTNAHVVTDMASGSTLTVTTTDGVHHEGFIHSLDTLSDLAVVKIKPQPGDAPKKWPVLKMSSNISLRTGDWVVAIGSPFGLHNTVTAGVVSSARRRQDELGEGRSAADVRVEYIQTDCVVHEGSSGGPLINLDGEVVGINTTRADSEGISFAIRADNAMDLVHQLHTQGRVVRPWLGCRMVSLTSQVRQQIRDQGPMTKSIPRSASGGVIVTAVFDGSPCANAGILEGDVIVAVNGRAVRSSREVFTNMGLKIHEPVVFTVKRCVALDMDWDGRSRKWETQSVDIRVTPQEFDVEIHPEE</sequence>
<evidence type="ECO:0000259" key="4">
    <source>
        <dbReference type="PROSITE" id="PS50106"/>
    </source>
</evidence>
<comment type="similarity">
    <text evidence="1">Belongs to the peptidase S1C family.</text>
</comment>
<dbReference type="Proteomes" id="UP001212152">
    <property type="component" value="Unassembled WGS sequence"/>
</dbReference>
<dbReference type="PRINTS" id="PR00834">
    <property type="entry name" value="PROTEASES2C"/>
</dbReference>
<dbReference type="Pfam" id="PF13180">
    <property type="entry name" value="PDZ_2"/>
    <property type="match status" value="1"/>
</dbReference>
<dbReference type="InterPro" id="IPR009003">
    <property type="entry name" value="Peptidase_S1_PA"/>
</dbReference>
<dbReference type="Gene3D" id="2.40.10.120">
    <property type="match status" value="1"/>
</dbReference>
<evidence type="ECO:0000256" key="1">
    <source>
        <dbReference type="ARBA" id="ARBA00010541"/>
    </source>
</evidence>
<dbReference type="InterPro" id="IPR001478">
    <property type="entry name" value="PDZ"/>
</dbReference>
<feature type="domain" description="PDZ" evidence="4">
    <location>
        <begin position="357"/>
        <end position="412"/>
    </location>
</feature>
<evidence type="ECO:0000256" key="2">
    <source>
        <dbReference type="ARBA" id="ARBA00022670"/>
    </source>
</evidence>
<dbReference type="InterPro" id="IPR036034">
    <property type="entry name" value="PDZ_sf"/>
</dbReference>
<dbReference type="EMBL" id="JADGJQ010000002">
    <property type="protein sequence ID" value="KAJ3185011.1"/>
    <property type="molecule type" value="Genomic_DNA"/>
</dbReference>
<dbReference type="SUPFAM" id="SSF50494">
    <property type="entry name" value="Trypsin-like serine proteases"/>
    <property type="match status" value="1"/>
</dbReference>
<proteinExistence type="inferred from homology"/>
<dbReference type="PANTHER" id="PTHR22939:SF129">
    <property type="entry name" value="SERINE PROTEASE HTRA2, MITOCHONDRIAL"/>
    <property type="match status" value="1"/>
</dbReference>